<evidence type="ECO:0000259" key="4">
    <source>
        <dbReference type="Pfam" id="PF01568"/>
    </source>
</evidence>
<dbReference type="SUPFAM" id="SSF50692">
    <property type="entry name" value="ADC-like"/>
    <property type="match status" value="1"/>
</dbReference>
<dbReference type="Proteomes" id="UP000297749">
    <property type="component" value="Unassembled WGS sequence"/>
</dbReference>
<evidence type="ECO:0000256" key="1">
    <source>
        <dbReference type="ARBA" id="ARBA00022723"/>
    </source>
</evidence>
<evidence type="ECO:0000256" key="2">
    <source>
        <dbReference type="ARBA" id="ARBA00023004"/>
    </source>
</evidence>
<dbReference type="Pfam" id="PF01568">
    <property type="entry name" value="Molydop_binding"/>
    <property type="match status" value="1"/>
</dbReference>
<feature type="non-terminal residue" evidence="5">
    <location>
        <position position="1"/>
    </location>
</feature>
<evidence type="ECO:0000313" key="5">
    <source>
        <dbReference type="EMBL" id="TGC93593.1"/>
    </source>
</evidence>
<gene>
    <name evidence="5" type="ORF">C9F04_00340</name>
</gene>
<dbReference type="GO" id="GO:0003954">
    <property type="term" value="F:NADH dehydrogenase activity"/>
    <property type="evidence" value="ECO:0007669"/>
    <property type="project" value="TreeGrafter"/>
</dbReference>
<name>A0A659QZ75_SALET</name>
<accession>A0A659QZ75</accession>
<dbReference type="PANTHER" id="PTHR43105">
    <property type="entry name" value="RESPIRATORY NITRATE REDUCTASE"/>
    <property type="match status" value="1"/>
</dbReference>
<comment type="caution">
    <text evidence="5">The sequence shown here is derived from an EMBL/GenBank/DDBJ whole genome shotgun (WGS) entry which is preliminary data.</text>
</comment>
<keyword evidence="3" id="KW-0411">Iron-sulfur</keyword>
<keyword evidence="1" id="KW-0479">Metal-binding</keyword>
<dbReference type="Gene3D" id="2.40.40.20">
    <property type="match status" value="1"/>
</dbReference>
<dbReference type="CDD" id="cd02788">
    <property type="entry name" value="MopB_CT_NDH-1_NuoG2-N7"/>
    <property type="match status" value="1"/>
</dbReference>
<feature type="non-terminal residue" evidence="5">
    <location>
        <position position="118"/>
    </location>
</feature>
<dbReference type="EMBL" id="PYKF01000023">
    <property type="protein sequence ID" value="TGC93593.1"/>
    <property type="molecule type" value="Genomic_DNA"/>
</dbReference>
<dbReference type="InterPro" id="IPR009010">
    <property type="entry name" value="Asp_de-COase-like_dom_sf"/>
</dbReference>
<dbReference type="PANTHER" id="PTHR43105:SF10">
    <property type="entry name" value="NADH-QUINONE OXIDOREDUCTASE SUBUNIT G"/>
    <property type="match status" value="1"/>
</dbReference>
<dbReference type="InterPro" id="IPR050123">
    <property type="entry name" value="Prok_molybdopt-oxidoreductase"/>
</dbReference>
<sequence length="118" mass="12193">SAPLAHLVGSAHVSHRSPGIQRRMPQPYIKLNPADAAKLGVNAGTRVSFSYDGNTVTLPVEISEGLAAGQVGLPMGMPGIAPVLAGARLEDLREAPQCVGLHRLGLSSCGAFSQRGWG</sequence>
<dbReference type="FunFam" id="2.40.40.20:FF:000014">
    <property type="entry name" value="NADH-quinone oxidoreductase"/>
    <property type="match status" value="1"/>
</dbReference>
<dbReference type="GO" id="GO:0016020">
    <property type="term" value="C:membrane"/>
    <property type="evidence" value="ECO:0007669"/>
    <property type="project" value="TreeGrafter"/>
</dbReference>
<dbReference type="GO" id="GO:0046872">
    <property type="term" value="F:metal ion binding"/>
    <property type="evidence" value="ECO:0007669"/>
    <property type="project" value="UniProtKB-KW"/>
</dbReference>
<dbReference type="GO" id="GO:0043546">
    <property type="term" value="F:molybdopterin cofactor binding"/>
    <property type="evidence" value="ECO:0007669"/>
    <property type="project" value="InterPro"/>
</dbReference>
<dbReference type="GO" id="GO:1990204">
    <property type="term" value="C:oxidoreductase complex"/>
    <property type="evidence" value="ECO:0007669"/>
    <property type="project" value="UniProtKB-ARBA"/>
</dbReference>
<evidence type="ECO:0000256" key="3">
    <source>
        <dbReference type="ARBA" id="ARBA00023014"/>
    </source>
</evidence>
<dbReference type="AlphaFoldDB" id="A0A659QZ75"/>
<proteinExistence type="predicted"/>
<evidence type="ECO:0000313" key="6">
    <source>
        <dbReference type="Proteomes" id="UP000297749"/>
    </source>
</evidence>
<dbReference type="GO" id="GO:0022904">
    <property type="term" value="P:respiratory electron transport chain"/>
    <property type="evidence" value="ECO:0007669"/>
    <property type="project" value="TreeGrafter"/>
</dbReference>
<dbReference type="InterPro" id="IPR006657">
    <property type="entry name" value="MoPterin_dinucl-bd_dom"/>
</dbReference>
<feature type="domain" description="Molybdopterin dinucleotide-binding" evidence="4">
    <location>
        <begin position="16"/>
        <end position="79"/>
    </location>
</feature>
<protein>
    <recommendedName>
        <fullName evidence="4">Molybdopterin dinucleotide-binding domain-containing protein</fullName>
    </recommendedName>
</protein>
<keyword evidence="2" id="KW-0408">Iron</keyword>
<dbReference type="GO" id="GO:0051536">
    <property type="term" value="F:iron-sulfur cluster binding"/>
    <property type="evidence" value="ECO:0007669"/>
    <property type="project" value="UniProtKB-KW"/>
</dbReference>
<organism evidence="5 6">
    <name type="scientific">Salmonella enterica subsp. enterica serovar Wilhelmsburg</name>
    <dbReference type="NCBI Taxonomy" id="1960126"/>
    <lineage>
        <taxon>Bacteria</taxon>
        <taxon>Pseudomonadati</taxon>
        <taxon>Pseudomonadota</taxon>
        <taxon>Gammaproteobacteria</taxon>
        <taxon>Enterobacterales</taxon>
        <taxon>Enterobacteriaceae</taxon>
        <taxon>Salmonella</taxon>
    </lineage>
</organism>
<reference evidence="5 6" key="1">
    <citation type="submission" date="2018-03" db="EMBL/GenBank/DDBJ databases">
        <title>Non-Typhoidal Salmonella genome sequencing and assembly.</title>
        <authorList>
            <person name="Matchawe C."/>
        </authorList>
    </citation>
    <scope>NUCLEOTIDE SEQUENCE [LARGE SCALE GENOMIC DNA]</scope>
    <source>
        <strain evidence="5 6">32eva</strain>
    </source>
</reference>